<dbReference type="InterPro" id="IPR035897">
    <property type="entry name" value="Toll_tir_struct_dom_sf"/>
</dbReference>
<organism evidence="2 3">
    <name type="scientific">Polaribacter cellanae</name>
    <dbReference type="NCBI Taxonomy" id="2818493"/>
    <lineage>
        <taxon>Bacteria</taxon>
        <taxon>Pseudomonadati</taxon>
        <taxon>Bacteroidota</taxon>
        <taxon>Flavobacteriia</taxon>
        <taxon>Flavobacteriales</taxon>
        <taxon>Flavobacteriaceae</taxon>
    </lineage>
</organism>
<gene>
    <name evidence="2" type="ORF">J3359_03130</name>
</gene>
<dbReference type="AlphaFoldDB" id="A0A975CPU3"/>
<dbReference type="Gene3D" id="3.40.50.10140">
    <property type="entry name" value="Toll/interleukin-1 receptor homology (TIR) domain"/>
    <property type="match status" value="1"/>
</dbReference>
<feature type="domain" description="TIR" evidence="1">
    <location>
        <begin position="38"/>
        <end position="131"/>
    </location>
</feature>
<dbReference type="Proteomes" id="UP000663920">
    <property type="component" value="Chromosome"/>
</dbReference>
<keyword evidence="3" id="KW-1185">Reference proteome</keyword>
<dbReference type="KEGG" id="pcea:J3359_03130"/>
<dbReference type="InterPro" id="IPR000157">
    <property type="entry name" value="TIR_dom"/>
</dbReference>
<reference evidence="2 3" key="1">
    <citation type="submission" date="2021-03" db="EMBL/GenBank/DDBJ databases">
        <title>Complete genome of Polaribacter_sp.SM13.</title>
        <authorList>
            <person name="Jeong S.W."/>
            <person name="Bae J.W."/>
        </authorList>
    </citation>
    <scope>NUCLEOTIDE SEQUENCE [LARGE SCALE GENOMIC DNA]</scope>
    <source>
        <strain evidence="2 3">SM13</strain>
    </source>
</reference>
<dbReference type="RefSeq" id="WP_208079295.1">
    <property type="nucleotide sequence ID" value="NZ_CP071869.1"/>
</dbReference>
<accession>A0A975CPU3</accession>
<evidence type="ECO:0000259" key="1">
    <source>
        <dbReference type="Pfam" id="PF13676"/>
    </source>
</evidence>
<keyword evidence="2" id="KW-0675">Receptor</keyword>
<evidence type="ECO:0000313" key="3">
    <source>
        <dbReference type="Proteomes" id="UP000663920"/>
    </source>
</evidence>
<name>A0A975CPU3_9FLAO</name>
<protein>
    <submittedName>
        <fullName evidence="2">Toll/interleukin-1 receptor domain-containing protein</fullName>
    </submittedName>
</protein>
<proteinExistence type="predicted"/>
<dbReference type="SUPFAM" id="SSF52200">
    <property type="entry name" value="Toll/Interleukin receptor TIR domain"/>
    <property type="match status" value="1"/>
</dbReference>
<evidence type="ECO:0000313" key="2">
    <source>
        <dbReference type="EMBL" id="QTE23284.1"/>
    </source>
</evidence>
<dbReference type="GO" id="GO:0007165">
    <property type="term" value="P:signal transduction"/>
    <property type="evidence" value="ECO:0007669"/>
    <property type="project" value="InterPro"/>
</dbReference>
<sequence>MKFYTKSYLSDLSESRRKGTKTFSSALNENKNRTHFDIFLSHSFKDKKYIAGLYLELTSKGYSVYVDWIIDPHFQRDNVTKDTVNKIRLRMKQSKSLIYATSENASNSKWMPWELGFMDGDKGRCAILPITDYENDTFKGQEFLSVYPLVTKGSNIYYDSDLNIQLSTFSSKEMKSWMNF</sequence>
<dbReference type="EMBL" id="CP071869">
    <property type="protein sequence ID" value="QTE23284.1"/>
    <property type="molecule type" value="Genomic_DNA"/>
</dbReference>
<dbReference type="Pfam" id="PF13676">
    <property type="entry name" value="TIR_2"/>
    <property type="match status" value="1"/>
</dbReference>